<evidence type="ECO:0000256" key="6">
    <source>
        <dbReference type="SAM" id="Phobius"/>
    </source>
</evidence>
<dbReference type="InterPro" id="IPR020846">
    <property type="entry name" value="MFS_dom"/>
</dbReference>
<feature type="transmembrane region" description="Helical" evidence="6">
    <location>
        <begin position="183"/>
        <end position="208"/>
    </location>
</feature>
<evidence type="ECO:0000256" key="4">
    <source>
        <dbReference type="ARBA" id="ARBA00023136"/>
    </source>
</evidence>
<sequence>MGSTSYHDDYEHQGSSRFQQAEVNLASLESLDKKDKTFNWFMVRTILTSGAGFFTDSYDVFIINLVTPMLGYVYYASNNNKLPADVEGIVKGMASVGTLIGQLLFGFLGDILGRKIYGFELLIIIVGTINCATASSAVRGVSAIGFLGCWRLILGIGIGGDYPMSATITSEWSSTGKRGMMMALIFSMQGIGTLAAAIVTIILLAIFKEAIIADVMNLDYVWRLCIGLGAVPAVATVYLRFTMPESPRYALNVKHDIEEAAAAAAVKGEQLQEAHVAAERERTVHGEEKKRDHWAEFRAYFSQWKHLKVLLGTSLSWFLLDIAFYGLGLNNSAVLSAIGFANKSTPFESLWWNAIGQVIITVLGSVPGYYITVFTVEKLGRRWIQLQGFAVTTVIFAILAGCYNLLIENSMPAFIFLFTLAQLFQNFGANATTFIIPGEVFPTKVRASAHGISAASGKAGAIIASFAFNVLVETGDTKPGQHAFLPQTLGIFSAVMFLGFVVTFFWVPESKGKDLSEFEEGYMPNDQNTIELDASNSFSKAQVDSGSSSSSNDQNRGFTEAVAAGDLSKHY</sequence>
<dbReference type="InterPro" id="IPR005828">
    <property type="entry name" value="MFS_sugar_transport-like"/>
</dbReference>
<comment type="subcellular location">
    <subcellularLocation>
        <location evidence="1">Membrane</location>
        <topology evidence="1">Multi-pass membrane protein</topology>
    </subcellularLocation>
</comment>
<proteinExistence type="predicted"/>
<feature type="transmembrane region" description="Helical" evidence="6">
    <location>
        <begin position="309"/>
        <end position="330"/>
    </location>
</feature>
<dbReference type="SUPFAM" id="SSF103473">
    <property type="entry name" value="MFS general substrate transporter"/>
    <property type="match status" value="1"/>
</dbReference>
<evidence type="ECO:0000256" key="1">
    <source>
        <dbReference type="ARBA" id="ARBA00004141"/>
    </source>
</evidence>
<feature type="transmembrane region" description="Helical" evidence="6">
    <location>
        <begin position="350"/>
        <end position="371"/>
    </location>
</feature>
<dbReference type="Gene3D" id="1.20.1250.20">
    <property type="entry name" value="MFS general substrate transporter like domains"/>
    <property type="match status" value="2"/>
</dbReference>
<evidence type="ECO:0000256" key="3">
    <source>
        <dbReference type="ARBA" id="ARBA00022989"/>
    </source>
</evidence>
<accession>A0A8H4EY25</accession>
<dbReference type="InterPro" id="IPR036259">
    <property type="entry name" value="MFS_trans_sf"/>
</dbReference>
<keyword evidence="4 6" id="KW-0472">Membrane</keyword>
<dbReference type="Pfam" id="PF00083">
    <property type="entry name" value="Sugar_tr"/>
    <property type="match status" value="1"/>
</dbReference>
<dbReference type="InterPro" id="IPR005829">
    <property type="entry name" value="Sugar_transporter_CS"/>
</dbReference>
<dbReference type="Proteomes" id="UP000469890">
    <property type="component" value="Unassembled WGS sequence"/>
</dbReference>
<evidence type="ECO:0000256" key="2">
    <source>
        <dbReference type="ARBA" id="ARBA00022692"/>
    </source>
</evidence>
<keyword evidence="3 6" id="KW-1133">Transmembrane helix</keyword>
<dbReference type="PANTHER" id="PTHR24064">
    <property type="entry name" value="SOLUTE CARRIER FAMILY 22 MEMBER"/>
    <property type="match status" value="1"/>
</dbReference>
<evidence type="ECO:0000313" key="9">
    <source>
        <dbReference type="Proteomes" id="UP000469890"/>
    </source>
</evidence>
<dbReference type="GO" id="GO:0022857">
    <property type="term" value="F:transmembrane transporter activity"/>
    <property type="evidence" value="ECO:0007669"/>
    <property type="project" value="InterPro"/>
</dbReference>
<comment type="caution">
    <text evidence="8">The sequence shown here is derived from an EMBL/GenBank/DDBJ whole genome shotgun (WGS) entry which is preliminary data.</text>
</comment>
<dbReference type="EMBL" id="JAAECE010000009">
    <property type="protein sequence ID" value="KAF1797418.1"/>
    <property type="molecule type" value="Genomic_DNA"/>
</dbReference>
<dbReference type="PROSITE" id="PS00216">
    <property type="entry name" value="SUGAR_TRANSPORT_1"/>
    <property type="match status" value="1"/>
</dbReference>
<feature type="transmembrane region" description="Helical" evidence="6">
    <location>
        <begin position="448"/>
        <end position="472"/>
    </location>
</feature>
<feature type="transmembrane region" description="Helical" evidence="6">
    <location>
        <begin position="89"/>
        <end position="109"/>
    </location>
</feature>
<feature type="transmembrane region" description="Helical" evidence="6">
    <location>
        <begin position="116"/>
        <end position="137"/>
    </location>
</feature>
<dbReference type="PROSITE" id="PS50850">
    <property type="entry name" value="MFS"/>
    <property type="match status" value="1"/>
</dbReference>
<feature type="region of interest" description="Disordered" evidence="5">
    <location>
        <begin position="538"/>
        <end position="571"/>
    </location>
</feature>
<feature type="transmembrane region" description="Helical" evidence="6">
    <location>
        <begin position="484"/>
        <end position="507"/>
    </location>
</feature>
<dbReference type="GO" id="GO:0016020">
    <property type="term" value="C:membrane"/>
    <property type="evidence" value="ECO:0007669"/>
    <property type="project" value="UniProtKB-SubCell"/>
</dbReference>
<name>A0A8H4EY25_MUCCL</name>
<feature type="transmembrane region" description="Helical" evidence="6">
    <location>
        <begin position="61"/>
        <end position="77"/>
    </location>
</feature>
<organism evidence="8 9">
    <name type="scientific">Mucor circinelloides f. lusitanicus</name>
    <name type="common">Mucor racemosus var. lusitanicus</name>
    <dbReference type="NCBI Taxonomy" id="29924"/>
    <lineage>
        <taxon>Eukaryota</taxon>
        <taxon>Fungi</taxon>
        <taxon>Fungi incertae sedis</taxon>
        <taxon>Mucoromycota</taxon>
        <taxon>Mucoromycotina</taxon>
        <taxon>Mucoromycetes</taxon>
        <taxon>Mucorales</taxon>
        <taxon>Mucorineae</taxon>
        <taxon>Mucoraceae</taxon>
        <taxon>Mucor</taxon>
    </lineage>
</organism>
<feature type="transmembrane region" description="Helical" evidence="6">
    <location>
        <begin position="383"/>
        <end position="407"/>
    </location>
</feature>
<feature type="domain" description="Major facilitator superfamily (MFS) profile" evidence="7">
    <location>
        <begin position="45"/>
        <end position="511"/>
    </location>
</feature>
<feature type="transmembrane region" description="Helical" evidence="6">
    <location>
        <begin position="143"/>
        <end position="162"/>
    </location>
</feature>
<reference evidence="8 9" key="1">
    <citation type="submission" date="2019-09" db="EMBL/GenBank/DDBJ databases">
        <authorList>
            <consortium name="DOE Joint Genome Institute"/>
            <person name="Mondo S.J."/>
            <person name="Navarro-Mendoza M.I."/>
            <person name="Perez-Arques C."/>
            <person name="Panchal S."/>
            <person name="Nicolas F.E."/>
            <person name="Ganguly P."/>
            <person name="Pangilinan J."/>
            <person name="Grigoriev I."/>
            <person name="Heitman J."/>
            <person name="Sanya K."/>
            <person name="Garre V."/>
        </authorList>
    </citation>
    <scope>NUCLEOTIDE SEQUENCE [LARGE SCALE GENOMIC DNA]</scope>
    <source>
        <strain evidence="8 9">MU402</strain>
    </source>
</reference>
<evidence type="ECO:0000256" key="5">
    <source>
        <dbReference type="SAM" id="MobiDB-lite"/>
    </source>
</evidence>
<evidence type="ECO:0000259" key="7">
    <source>
        <dbReference type="PROSITE" id="PS50850"/>
    </source>
</evidence>
<evidence type="ECO:0000313" key="8">
    <source>
        <dbReference type="EMBL" id="KAF1797418.1"/>
    </source>
</evidence>
<dbReference type="AlphaFoldDB" id="A0A8H4EY25"/>
<dbReference type="CDD" id="cd17364">
    <property type="entry name" value="MFS_PhT"/>
    <property type="match status" value="1"/>
</dbReference>
<gene>
    <name evidence="8" type="ORF">FB192DRAFT_1334659</name>
</gene>
<feature type="transmembrane region" description="Helical" evidence="6">
    <location>
        <begin position="220"/>
        <end position="239"/>
    </location>
</feature>
<keyword evidence="2 6" id="KW-0812">Transmembrane</keyword>
<feature type="transmembrane region" description="Helical" evidence="6">
    <location>
        <begin position="413"/>
        <end position="436"/>
    </location>
</feature>
<protein>
    <submittedName>
        <fullName evidence="8">Major facilitator superfamily domain-containing protein</fullName>
    </submittedName>
</protein>
<dbReference type="PROSITE" id="PS00217">
    <property type="entry name" value="SUGAR_TRANSPORT_2"/>
    <property type="match status" value="1"/>
</dbReference>